<dbReference type="AlphaFoldDB" id="A0A8S9NE63"/>
<feature type="region of interest" description="Disordered" evidence="1">
    <location>
        <begin position="96"/>
        <end position="234"/>
    </location>
</feature>
<feature type="compositionally biased region" description="Polar residues" evidence="1">
    <location>
        <begin position="329"/>
        <end position="345"/>
    </location>
</feature>
<feature type="compositionally biased region" description="Basic and acidic residues" evidence="1">
    <location>
        <begin position="434"/>
        <end position="464"/>
    </location>
</feature>
<feature type="compositionally biased region" description="Polar residues" evidence="1">
    <location>
        <begin position="563"/>
        <end position="579"/>
    </location>
</feature>
<feature type="region of interest" description="Disordered" evidence="1">
    <location>
        <begin position="636"/>
        <end position="669"/>
    </location>
</feature>
<feature type="compositionally biased region" description="Polar residues" evidence="1">
    <location>
        <begin position="523"/>
        <end position="532"/>
    </location>
</feature>
<feature type="compositionally biased region" description="Acidic residues" evidence="1">
    <location>
        <begin position="223"/>
        <end position="233"/>
    </location>
</feature>
<sequence>MFILSQAQKQFQNRQNNPQTAPATASGQLDELKRMMQQLLQGQQIQGKALNQVTNEINTRMDNMFTELNSKYDAVASHIRMMDVQISQTAETIKRQHGTLPGKTNNNPKDCNTVELRSGRHLPDPVPKKLTAKEKGKHKDGEQPEDVLDDEQDAEQPTPTQVAAEEPTHFEHEGGSESEAEGLKDQGSEEAGGQEDQGSDSPVQSGDESGREVQNEGAGEEIQLQEEAVEEQVEVPLRRSTRIDDLATKVDLLLKNNQNQIYVMEEANLEPGTTDAAAETETSEEDQQNVSYVNGQGWQLKNYHPNPNVRNNPLLFSYKTNPDNHNDRSQGNQFQNPRYQKPYSQNQNGKMFILSQAQNQFQNMQNNPQTAPATASGQPDELKGMMQQLLQGQQIQGKALNQIAQTAETIKRQHGTLPRKTNKNPKVCNAVELRSGRHLPDPVPKKLTAKEQGKQKEGEQPEDVLDHEQDAEQPAIDDLAAKVDLLLKNNQNQIYVMEEANLEPGTTDAAAETETSEEDQQDVSYVNGQGWQLKNYHPNPNVRNNPLLFSYKTNPDNHKDRSQGNQQNNPQTAPATASGQPDELKGMMQQLLQGQQIQGKALNQIAQTAETIKRQHGTLPRKTDKNPKVCNAVELRSGRHLPDPVPKKLTAKEQGKQKEGEQPEDVLDHEQDVEQPAVIEPVALTMPVWHVPARVYTPKVPYPVPAKKSRKDCEEMKCKKMLEELNNNLSLMDAIQMIQSYDPLEVALIRA</sequence>
<dbReference type="EMBL" id="QGKX02001621">
    <property type="protein sequence ID" value="KAF3502730.1"/>
    <property type="molecule type" value="Genomic_DNA"/>
</dbReference>
<accession>A0A8S9NE63</accession>
<reference evidence="2" key="1">
    <citation type="submission" date="2019-12" db="EMBL/GenBank/DDBJ databases">
        <title>Genome sequencing and annotation of Brassica cretica.</title>
        <authorList>
            <person name="Studholme D.J."/>
            <person name="Sarris P."/>
        </authorList>
    </citation>
    <scope>NUCLEOTIDE SEQUENCE</scope>
    <source>
        <strain evidence="2">PFS-109/04</strain>
        <tissue evidence="2">Leaf</tissue>
    </source>
</reference>
<feature type="compositionally biased region" description="Basic and acidic residues" evidence="1">
    <location>
        <begin position="166"/>
        <end position="187"/>
    </location>
</feature>
<feature type="region of interest" description="Disordered" evidence="1">
    <location>
        <begin position="433"/>
        <end position="464"/>
    </location>
</feature>
<evidence type="ECO:0000313" key="2">
    <source>
        <dbReference type="EMBL" id="KAF3502730.1"/>
    </source>
</evidence>
<evidence type="ECO:0000256" key="1">
    <source>
        <dbReference type="SAM" id="MobiDB-lite"/>
    </source>
</evidence>
<feature type="compositionally biased region" description="Acidic residues" evidence="1">
    <location>
        <begin position="143"/>
        <end position="154"/>
    </location>
</feature>
<proteinExistence type="predicted"/>
<dbReference type="Proteomes" id="UP000712600">
    <property type="component" value="Unassembled WGS sequence"/>
</dbReference>
<protein>
    <submittedName>
        <fullName evidence="2">Uncharacterized protein</fullName>
    </submittedName>
</protein>
<gene>
    <name evidence="2" type="ORF">F2Q69_00040990</name>
</gene>
<name>A0A8S9NE63_BRACR</name>
<organism evidence="2 3">
    <name type="scientific">Brassica cretica</name>
    <name type="common">Mustard</name>
    <dbReference type="NCBI Taxonomy" id="69181"/>
    <lineage>
        <taxon>Eukaryota</taxon>
        <taxon>Viridiplantae</taxon>
        <taxon>Streptophyta</taxon>
        <taxon>Embryophyta</taxon>
        <taxon>Tracheophyta</taxon>
        <taxon>Spermatophyta</taxon>
        <taxon>Magnoliopsida</taxon>
        <taxon>eudicotyledons</taxon>
        <taxon>Gunneridae</taxon>
        <taxon>Pentapetalae</taxon>
        <taxon>rosids</taxon>
        <taxon>malvids</taxon>
        <taxon>Brassicales</taxon>
        <taxon>Brassicaceae</taxon>
        <taxon>Brassiceae</taxon>
        <taxon>Brassica</taxon>
    </lineage>
</organism>
<feature type="compositionally biased region" description="Basic and acidic residues" evidence="1">
    <location>
        <begin position="117"/>
        <end position="142"/>
    </location>
</feature>
<feature type="region of interest" description="Disordered" evidence="1">
    <location>
        <begin position="270"/>
        <end position="289"/>
    </location>
</feature>
<feature type="region of interest" description="Disordered" evidence="1">
    <location>
        <begin position="498"/>
        <end position="581"/>
    </location>
</feature>
<evidence type="ECO:0000313" key="3">
    <source>
        <dbReference type="Proteomes" id="UP000712600"/>
    </source>
</evidence>
<feature type="region of interest" description="Disordered" evidence="1">
    <location>
        <begin position="304"/>
        <end position="345"/>
    </location>
</feature>
<comment type="caution">
    <text evidence="2">The sequence shown here is derived from an EMBL/GenBank/DDBJ whole genome shotgun (WGS) entry which is preliminary data.</text>
</comment>